<gene>
    <name evidence="1" type="ORF">ACFR9U_03785</name>
</gene>
<evidence type="ECO:0000313" key="2">
    <source>
        <dbReference type="Proteomes" id="UP001597119"/>
    </source>
</evidence>
<keyword evidence="2" id="KW-1185">Reference proteome</keyword>
<organism evidence="1 2">
    <name type="scientific">Halorientalis brevis</name>
    <dbReference type="NCBI Taxonomy" id="1126241"/>
    <lineage>
        <taxon>Archaea</taxon>
        <taxon>Methanobacteriati</taxon>
        <taxon>Methanobacteriota</taxon>
        <taxon>Stenosarchaea group</taxon>
        <taxon>Halobacteria</taxon>
        <taxon>Halobacteriales</taxon>
        <taxon>Haloarculaceae</taxon>
        <taxon>Halorientalis</taxon>
    </lineage>
</organism>
<name>A0ABD6C726_9EURY</name>
<protein>
    <submittedName>
        <fullName evidence="1">Uncharacterized protein</fullName>
    </submittedName>
</protein>
<sequence>MVYQWLTLAGTLISLALALVAWRARPKPGATPLVVLMVAMGL</sequence>
<dbReference type="RefSeq" id="WP_282594209.1">
    <property type="nucleotide sequence ID" value="NZ_JALLGV010000003.1"/>
</dbReference>
<dbReference type="Proteomes" id="UP001597119">
    <property type="component" value="Unassembled WGS sequence"/>
</dbReference>
<reference evidence="1 2" key="1">
    <citation type="journal article" date="2019" name="Int. J. Syst. Evol. Microbiol.">
        <title>The Global Catalogue of Microorganisms (GCM) 10K type strain sequencing project: providing services to taxonomists for standard genome sequencing and annotation.</title>
        <authorList>
            <consortium name="The Broad Institute Genomics Platform"/>
            <consortium name="The Broad Institute Genome Sequencing Center for Infectious Disease"/>
            <person name="Wu L."/>
            <person name="Ma J."/>
        </authorList>
    </citation>
    <scope>NUCLEOTIDE SEQUENCE [LARGE SCALE GENOMIC DNA]</scope>
    <source>
        <strain evidence="1 2">CGMCC 1.12125</strain>
    </source>
</reference>
<dbReference type="EMBL" id="JBHUDJ010000002">
    <property type="protein sequence ID" value="MFD1586091.1"/>
    <property type="molecule type" value="Genomic_DNA"/>
</dbReference>
<evidence type="ECO:0000313" key="1">
    <source>
        <dbReference type="EMBL" id="MFD1586091.1"/>
    </source>
</evidence>
<comment type="caution">
    <text evidence="1">The sequence shown here is derived from an EMBL/GenBank/DDBJ whole genome shotgun (WGS) entry which is preliminary data.</text>
</comment>
<dbReference type="AlphaFoldDB" id="A0ABD6C726"/>
<accession>A0ABD6C726</accession>
<proteinExistence type="predicted"/>